<evidence type="ECO:0000313" key="4">
    <source>
        <dbReference type="Proteomes" id="UP000789901"/>
    </source>
</evidence>
<accession>A0ABN7W2J3</accession>
<dbReference type="InterPro" id="IPR008906">
    <property type="entry name" value="HATC_C_dom"/>
</dbReference>
<dbReference type="Proteomes" id="UP000789901">
    <property type="component" value="Unassembled WGS sequence"/>
</dbReference>
<feature type="compositionally biased region" description="Acidic residues" evidence="1">
    <location>
        <begin position="221"/>
        <end position="235"/>
    </location>
</feature>
<dbReference type="InterPro" id="IPR012337">
    <property type="entry name" value="RNaseH-like_sf"/>
</dbReference>
<protein>
    <submittedName>
        <fullName evidence="3">37787_t:CDS:1</fullName>
    </submittedName>
</protein>
<sequence>KTRWGSLATCFNSIVQNQLALKLTITKLSHDSHTTVPDAISDIITCESFWENIESLLIILDKLVTGISTFESDTPRLALFYQWYHEQLESDNYVFLAVGCAIKNLLENRWKKIYQPVLLVVYLLDPQCHEKKLPANGMLTISTFIQRYYSEEANIIWQQLLQYKTQTENFEAAAPELYKVALRILTIPSSSAASERNWSNFSYIHDKKQNQPCKNHKFELLDSDNNDESSEDELIESNNNNEDIELSESEIELLSESDVDSKDE</sequence>
<proteinExistence type="predicted"/>
<dbReference type="SUPFAM" id="SSF53098">
    <property type="entry name" value="Ribonuclease H-like"/>
    <property type="match status" value="1"/>
</dbReference>
<organism evidence="3 4">
    <name type="scientific">Gigaspora margarita</name>
    <dbReference type="NCBI Taxonomy" id="4874"/>
    <lineage>
        <taxon>Eukaryota</taxon>
        <taxon>Fungi</taxon>
        <taxon>Fungi incertae sedis</taxon>
        <taxon>Mucoromycota</taxon>
        <taxon>Glomeromycotina</taxon>
        <taxon>Glomeromycetes</taxon>
        <taxon>Diversisporales</taxon>
        <taxon>Gigasporaceae</taxon>
        <taxon>Gigaspora</taxon>
    </lineage>
</organism>
<feature type="compositionally biased region" description="Acidic residues" evidence="1">
    <location>
        <begin position="242"/>
        <end position="264"/>
    </location>
</feature>
<evidence type="ECO:0000259" key="2">
    <source>
        <dbReference type="Pfam" id="PF05699"/>
    </source>
</evidence>
<evidence type="ECO:0000256" key="1">
    <source>
        <dbReference type="SAM" id="MobiDB-lite"/>
    </source>
</evidence>
<keyword evidence="4" id="KW-1185">Reference proteome</keyword>
<name>A0ABN7W2J3_GIGMA</name>
<gene>
    <name evidence="3" type="ORF">GMARGA_LOCUS25666</name>
</gene>
<feature type="non-terminal residue" evidence="3">
    <location>
        <position position="1"/>
    </location>
</feature>
<reference evidence="3 4" key="1">
    <citation type="submission" date="2021-06" db="EMBL/GenBank/DDBJ databases">
        <authorList>
            <person name="Kallberg Y."/>
            <person name="Tangrot J."/>
            <person name="Rosling A."/>
        </authorList>
    </citation>
    <scope>NUCLEOTIDE SEQUENCE [LARGE SCALE GENOMIC DNA]</scope>
    <source>
        <strain evidence="3 4">120-4 pot B 10/14</strain>
    </source>
</reference>
<feature type="region of interest" description="Disordered" evidence="1">
    <location>
        <begin position="219"/>
        <end position="264"/>
    </location>
</feature>
<dbReference type="Pfam" id="PF05699">
    <property type="entry name" value="Dimer_Tnp_hAT"/>
    <property type="match status" value="1"/>
</dbReference>
<feature type="domain" description="HAT C-terminal dimerisation" evidence="2">
    <location>
        <begin position="169"/>
        <end position="210"/>
    </location>
</feature>
<evidence type="ECO:0000313" key="3">
    <source>
        <dbReference type="EMBL" id="CAG8812923.1"/>
    </source>
</evidence>
<dbReference type="EMBL" id="CAJVQB010028722">
    <property type="protein sequence ID" value="CAG8812923.1"/>
    <property type="molecule type" value="Genomic_DNA"/>
</dbReference>
<comment type="caution">
    <text evidence="3">The sequence shown here is derived from an EMBL/GenBank/DDBJ whole genome shotgun (WGS) entry which is preliminary data.</text>
</comment>